<accession>A0A9P6DUB9</accession>
<feature type="compositionally biased region" description="Polar residues" evidence="1">
    <location>
        <begin position="334"/>
        <end position="345"/>
    </location>
</feature>
<dbReference type="Pfam" id="PF08045">
    <property type="entry name" value="CDC14"/>
    <property type="match status" value="1"/>
</dbReference>
<proteinExistence type="predicted"/>
<dbReference type="AlphaFoldDB" id="A0A9P6DUB9"/>
<feature type="region of interest" description="Disordered" evidence="1">
    <location>
        <begin position="238"/>
        <end position="422"/>
    </location>
</feature>
<gene>
    <name evidence="2" type="ORF">BS47DRAFT_1484579</name>
</gene>
<reference evidence="2" key="1">
    <citation type="journal article" date="2020" name="Nat. Commun.">
        <title>Large-scale genome sequencing of mycorrhizal fungi provides insights into the early evolution of symbiotic traits.</title>
        <authorList>
            <person name="Miyauchi S."/>
            <person name="Kiss E."/>
            <person name="Kuo A."/>
            <person name="Drula E."/>
            <person name="Kohler A."/>
            <person name="Sanchez-Garcia M."/>
            <person name="Morin E."/>
            <person name="Andreopoulos B."/>
            <person name="Barry K.W."/>
            <person name="Bonito G."/>
            <person name="Buee M."/>
            <person name="Carver A."/>
            <person name="Chen C."/>
            <person name="Cichocki N."/>
            <person name="Clum A."/>
            <person name="Culley D."/>
            <person name="Crous P.W."/>
            <person name="Fauchery L."/>
            <person name="Girlanda M."/>
            <person name="Hayes R.D."/>
            <person name="Keri Z."/>
            <person name="LaButti K."/>
            <person name="Lipzen A."/>
            <person name="Lombard V."/>
            <person name="Magnuson J."/>
            <person name="Maillard F."/>
            <person name="Murat C."/>
            <person name="Nolan M."/>
            <person name="Ohm R.A."/>
            <person name="Pangilinan J."/>
            <person name="Pereira M.F."/>
            <person name="Perotto S."/>
            <person name="Peter M."/>
            <person name="Pfister S."/>
            <person name="Riley R."/>
            <person name="Sitrit Y."/>
            <person name="Stielow J.B."/>
            <person name="Szollosi G."/>
            <person name="Zifcakova L."/>
            <person name="Stursova M."/>
            <person name="Spatafora J.W."/>
            <person name="Tedersoo L."/>
            <person name="Vaario L.M."/>
            <person name="Yamada A."/>
            <person name="Yan M."/>
            <person name="Wang P."/>
            <person name="Xu J."/>
            <person name="Bruns T."/>
            <person name="Baldrian P."/>
            <person name="Vilgalys R."/>
            <person name="Dunand C."/>
            <person name="Henrissat B."/>
            <person name="Grigoriev I.V."/>
            <person name="Hibbett D."/>
            <person name="Nagy L.G."/>
            <person name="Martin F.M."/>
        </authorList>
    </citation>
    <scope>NUCLEOTIDE SEQUENCE</scope>
    <source>
        <strain evidence="2">UP504</strain>
    </source>
</reference>
<feature type="compositionally biased region" description="Polar residues" evidence="1">
    <location>
        <begin position="286"/>
        <end position="301"/>
    </location>
</feature>
<dbReference type="PANTHER" id="PTHR34065:SF1">
    <property type="entry name" value="CELL DIVISION CONTROL PROTEIN 14"/>
    <property type="match status" value="1"/>
</dbReference>
<organism evidence="2 3">
    <name type="scientific">Hydnum rufescens UP504</name>
    <dbReference type="NCBI Taxonomy" id="1448309"/>
    <lineage>
        <taxon>Eukaryota</taxon>
        <taxon>Fungi</taxon>
        <taxon>Dikarya</taxon>
        <taxon>Basidiomycota</taxon>
        <taxon>Agaricomycotina</taxon>
        <taxon>Agaricomycetes</taxon>
        <taxon>Cantharellales</taxon>
        <taxon>Hydnaceae</taxon>
        <taxon>Hydnum</taxon>
    </lineage>
</organism>
<feature type="compositionally biased region" description="Polar residues" evidence="1">
    <location>
        <begin position="411"/>
        <end position="422"/>
    </location>
</feature>
<dbReference type="EMBL" id="MU128952">
    <property type="protein sequence ID" value="KAF9515196.1"/>
    <property type="molecule type" value="Genomic_DNA"/>
</dbReference>
<sequence length="509" mass="54644">MRSTLVNSLEDLASPRTSRHSRALSTIECLVAKACTNAEPSNDLAQFLRLQDDFECNVASQLALYLTYNLPSTRRALEHSPSDTEAHRATIDQDVPGPKDVHSDFNRHSIPITTHAPPLQPTTNVQRPTPDAPDPSTFSSADSQNSTFSSSTVRHSLMYSRGFAPAIRVFEEANGVEAVVKTLKRSGVAKDVRVKCLEFLYFYLLPEDVAEQGTSVSSSSTPIKPILGHKVPSRFMAETPYDTDATPPSSPPKSQQSSFRTISSFTTQSTSSSSPLEIPLPPSPTKSAQFSNVPSRSSSPAKSGPKTREHSQTRLPSSSNHTPFKSSLPGHPPLNQTPHPQQCSSPKKKQISRLGVGKPTATKGVPIAGLGLGLGMGPGLLRRTADDETESTPSKKSGPGEDNDLDLAQHSKWSTPVSMTSSPDVTIDDMGADHPIISTQMRTPTFAASPSKPSASRMLGPRGISNQLSPSKRGRIRTTAEKKEMLGAWLGNVDALVEGVQRAGVWGLA</sequence>
<feature type="compositionally biased region" description="Polar residues" evidence="1">
    <location>
        <begin position="313"/>
        <end position="325"/>
    </location>
</feature>
<dbReference type="Proteomes" id="UP000886523">
    <property type="component" value="Unassembled WGS sequence"/>
</dbReference>
<feature type="compositionally biased region" description="Basic and acidic residues" evidence="1">
    <location>
        <begin position="77"/>
        <end position="107"/>
    </location>
</feature>
<comment type="caution">
    <text evidence="2">The sequence shown here is derived from an EMBL/GenBank/DDBJ whole genome shotgun (WGS) entry which is preliminary data.</text>
</comment>
<protein>
    <submittedName>
        <fullName evidence="2">Uncharacterized protein</fullName>
    </submittedName>
</protein>
<feature type="compositionally biased region" description="Polar residues" evidence="1">
    <location>
        <begin position="136"/>
        <end position="147"/>
    </location>
</feature>
<feature type="region of interest" description="Disordered" evidence="1">
    <location>
        <begin position="77"/>
        <end position="147"/>
    </location>
</feature>
<feature type="region of interest" description="Disordered" evidence="1">
    <location>
        <begin position="450"/>
        <end position="472"/>
    </location>
</feature>
<dbReference type="OrthoDB" id="5357220at2759"/>
<evidence type="ECO:0000313" key="2">
    <source>
        <dbReference type="EMBL" id="KAF9515196.1"/>
    </source>
</evidence>
<evidence type="ECO:0000256" key="1">
    <source>
        <dbReference type="SAM" id="MobiDB-lite"/>
    </source>
</evidence>
<keyword evidence="3" id="KW-1185">Reference proteome</keyword>
<dbReference type="PANTHER" id="PTHR34065">
    <property type="entry name" value="CELL DIVISION CONTROL PROTEIN 14"/>
    <property type="match status" value="1"/>
</dbReference>
<evidence type="ECO:0000313" key="3">
    <source>
        <dbReference type="Proteomes" id="UP000886523"/>
    </source>
</evidence>
<dbReference type="InterPro" id="IPR012535">
    <property type="entry name" value="Cell_div_Cdc14"/>
</dbReference>
<feature type="compositionally biased region" description="Low complexity" evidence="1">
    <location>
        <begin position="252"/>
        <end position="277"/>
    </location>
</feature>
<name>A0A9P6DUB9_9AGAM</name>